<organism evidence="2 3">
    <name type="scientific">Paracholeplasma vituli</name>
    <dbReference type="NCBI Taxonomy" id="69473"/>
    <lineage>
        <taxon>Bacteria</taxon>
        <taxon>Bacillati</taxon>
        <taxon>Mycoplasmatota</taxon>
        <taxon>Mollicutes</taxon>
        <taxon>Acholeplasmatales</taxon>
        <taxon>Acholeplasmataceae</taxon>
        <taxon>Paracholeplasma</taxon>
    </lineage>
</organism>
<dbReference type="PANTHER" id="PTHR42924">
    <property type="entry name" value="EXONUCLEASE"/>
    <property type="match status" value="1"/>
</dbReference>
<feature type="domain" description="Polymerase/histidinol phosphatase N-terminal" evidence="1">
    <location>
        <begin position="5"/>
        <end position="73"/>
    </location>
</feature>
<proteinExistence type="predicted"/>
<dbReference type="InterPro" id="IPR016195">
    <property type="entry name" value="Pol/histidinol_Pase-like"/>
</dbReference>
<dbReference type="InterPro" id="IPR003141">
    <property type="entry name" value="Pol/His_phosphatase_N"/>
</dbReference>
<dbReference type="InterPro" id="IPR052018">
    <property type="entry name" value="PHP_domain"/>
</dbReference>
<comment type="caution">
    <text evidence="2">The sequence shown here is derived from an EMBL/GenBank/DDBJ whole genome shotgun (WGS) entry which is preliminary data.</text>
</comment>
<evidence type="ECO:0000313" key="2">
    <source>
        <dbReference type="EMBL" id="MCU0104684.1"/>
    </source>
</evidence>
<sequence>MKYAYDLHIHSVLSPCGDVLMTPNNIFNMASLKQLNIISVTDHNSLKQIPVCYELSKSYDFLFIPGVEITVKEGFDVLCYFKHIEEAMQFDHILETYLPKQTYDTDYYGEQWMCNIDDEVVEMYPYLLATPLELGIENLIDVLKPFDYILIYAHMDKKSRSGLAYTQSYPLDGFEYRNPDLKKHNNDLYNSDAHQIIDILEVGQPNQIELDTLSIEAFFRYFGHD</sequence>
<reference evidence="3" key="1">
    <citation type="submission" date="2023-07" db="EMBL/GenBank/DDBJ databases">
        <title>Novel Mycoplasma species identified in domestic and wild animals.</title>
        <authorList>
            <person name="Volokhov D.V."/>
            <person name="Furtak V.A."/>
            <person name="Zagorodnyaya T.A."/>
        </authorList>
    </citation>
    <scope>NUCLEOTIDE SEQUENCE [LARGE SCALE GENOMIC DNA]</scope>
    <source>
        <strain evidence="3">92-19</strain>
    </source>
</reference>
<name>A0ABT2PUQ7_9MOLU</name>
<dbReference type="Gene3D" id="3.20.20.140">
    <property type="entry name" value="Metal-dependent hydrolases"/>
    <property type="match status" value="1"/>
</dbReference>
<dbReference type="Proteomes" id="UP001209076">
    <property type="component" value="Unassembled WGS sequence"/>
</dbReference>
<dbReference type="CDD" id="cd07432">
    <property type="entry name" value="PHP_HisPPase"/>
    <property type="match status" value="1"/>
</dbReference>
<evidence type="ECO:0000259" key="1">
    <source>
        <dbReference type="SMART" id="SM00481"/>
    </source>
</evidence>
<dbReference type="PANTHER" id="PTHR42924:SF3">
    <property type="entry name" value="POLYMERASE_HISTIDINOL PHOSPHATASE N-TERMINAL DOMAIN-CONTAINING PROTEIN"/>
    <property type="match status" value="1"/>
</dbReference>
<keyword evidence="3" id="KW-1185">Reference proteome</keyword>
<evidence type="ECO:0000313" key="3">
    <source>
        <dbReference type="Proteomes" id="UP001209076"/>
    </source>
</evidence>
<dbReference type="RefSeq" id="WP_262095932.1">
    <property type="nucleotide sequence ID" value="NZ_JAOEGN010000005.1"/>
</dbReference>
<dbReference type="InterPro" id="IPR004013">
    <property type="entry name" value="PHP_dom"/>
</dbReference>
<gene>
    <name evidence="2" type="ORF">N7603_03345</name>
</gene>
<accession>A0ABT2PUQ7</accession>
<dbReference type="EMBL" id="JAOEGN010000005">
    <property type="protein sequence ID" value="MCU0104684.1"/>
    <property type="molecule type" value="Genomic_DNA"/>
</dbReference>
<dbReference type="SMART" id="SM00481">
    <property type="entry name" value="POLIIIAc"/>
    <property type="match status" value="1"/>
</dbReference>
<protein>
    <submittedName>
        <fullName evidence="2">PHP domain-containing protein</fullName>
    </submittedName>
</protein>
<dbReference type="Pfam" id="PF02811">
    <property type="entry name" value="PHP"/>
    <property type="match status" value="1"/>
</dbReference>
<dbReference type="SUPFAM" id="SSF89550">
    <property type="entry name" value="PHP domain-like"/>
    <property type="match status" value="1"/>
</dbReference>